<proteinExistence type="predicted"/>
<organism evidence="1 2">
    <name type="scientific">Fusarium duplospermum</name>
    <dbReference type="NCBI Taxonomy" id="1325734"/>
    <lineage>
        <taxon>Eukaryota</taxon>
        <taxon>Fungi</taxon>
        <taxon>Dikarya</taxon>
        <taxon>Ascomycota</taxon>
        <taxon>Pezizomycotina</taxon>
        <taxon>Sordariomycetes</taxon>
        <taxon>Hypocreomycetidae</taxon>
        <taxon>Hypocreales</taxon>
        <taxon>Nectriaceae</taxon>
        <taxon>Fusarium</taxon>
        <taxon>Fusarium solani species complex</taxon>
    </lineage>
</organism>
<evidence type="ECO:0000313" key="1">
    <source>
        <dbReference type="EMBL" id="RSL61476.1"/>
    </source>
</evidence>
<gene>
    <name evidence="1" type="ORF">CEP54_006251</name>
</gene>
<dbReference type="Proteomes" id="UP000288168">
    <property type="component" value="Unassembled WGS sequence"/>
</dbReference>
<protein>
    <submittedName>
        <fullName evidence="1">Uncharacterized protein</fullName>
    </submittedName>
</protein>
<keyword evidence="2" id="KW-1185">Reference proteome</keyword>
<comment type="caution">
    <text evidence="1">The sequence shown here is derived from an EMBL/GenBank/DDBJ whole genome shotgun (WGS) entry which is preliminary data.</text>
</comment>
<name>A0A428Q848_9HYPO</name>
<reference evidence="1 2" key="1">
    <citation type="submission" date="2017-06" db="EMBL/GenBank/DDBJ databases">
        <title>Comparative genomic analysis of Ambrosia Fusariam Clade fungi.</title>
        <authorList>
            <person name="Stajich J.E."/>
            <person name="Carrillo J."/>
            <person name="Kijimoto T."/>
            <person name="Eskalen A."/>
            <person name="O'Donnell K."/>
            <person name="Kasson M."/>
        </authorList>
    </citation>
    <scope>NUCLEOTIDE SEQUENCE [LARGE SCALE GENOMIC DNA]</scope>
    <source>
        <strain evidence="1 2">NRRL62584</strain>
    </source>
</reference>
<evidence type="ECO:0000313" key="2">
    <source>
        <dbReference type="Proteomes" id="UP000288168"/>
    </source>
</evidence>
<accession>A0A428Q848</accession>
<dbReference type="AlphaFoldDB" id="A0A428Q848"/>
<sequence length="76" mass="8043">MSHASITSSPPTLSLQRAARPRDHCAGRLGATPAVLGLPRIRGCIGLHLAGLIASTLVHNDMRLCNMEVCTSLLLE</sequence>
<dbReference type="EMBL" id="NKCI01000051">
    <property type="protein sequence ID" value="RSL61476.1"/>
    <property type="molecule type" value="Genomic_DNA"/>
</dbReference>